<sequence length="88" mass="9999">MKREIYGLITFKSTHFALQGEVVFKDNNIVFKTIPTPREVSHSCGLALLFMVDDIDIVKNIIEKGLLQIDGLYRYTKDGHNSSAEKIL</sequence>
<dbReference type="InterPro" id="IPR021778">
    <property type="entry name" value="Se/S_carrier-like"/>
</dbReference>
<evidence type="ECO:0000313" key="2">
    <source>
        <dbReference type="EMBL" id="MBC8590398.1"/>
    </source>
</evidence>
<comment type="caution">
    <text evidence="2">The sequence shown here is derived from an EMBL/GenBank/DDBJ whole genome shotgun (WGS) entry which is preliminary data.</text>
</comment>
<feature type="domain" description="Putative Se/S carrier protein-like" evidence="1">
    <location>
        <begin position="6"/>
        <end position="74"/>
    </location>
</feature>
<organism evidence="2 3">
    <name type="scientific">Wansuia hejianensis</name>
    <dbReference type="NCBI Taxonomy" id="2763667"/>
    <lineage>
        <taxon>Bacteria</taxon>
        <taxon>Bacillati</taxon>
        <taxon>Bacillota</taxon>
        <taxon>Clostridia</taxon>
        <taxon>Lachnospirales</taxon>
        <taxon>Lachnospiraceae</taxon>
        <taxon>Wansuia</taxon>
    </lineage>
</organism>
<dbReference type="RefSeq" id="WP_249323214.1">
    <property type="nucleotide sequence ID" value="NZ_JACRTK010000001.1"/>
</dbReference>
<reference evidence="2 3" key="1">
    <citation type="submission" date="2020-08" db="EMBL/GenBank/DDBJ databases">
        <title>Genome public.</title>
        <authorList>
            <person name="Liu C."/>
            <person name="Sun Q."/>
        </authorList>
    </citation>
    <scope>NUCLEOTIDE SEQUENCE [LARGE SCALE GENOMIC DNA]</scope>
    <source>
        <strain evidence="2 3">NSJ-26</strain>
    </source>
</reference>
<evidence type="ECO:0000313" key="3">
    <source>
        <dbReference type="Proteomes" id="UP000601522"/>
    </source>
</evidence>
<dbReference type="Pfam" id="PF11823">
    <property type="entry name" value="Se_S_carrier"/>
    <property type="match status" value="1"/>
</dbReference>
<protein>
    <submittedName>
        <fullName evidence="2">DUF3343 domain-containing protein</fullName>
    </submittedName>
</protein>
<gene>
    <name evidence="2" type="ORF">H8689_04495</name>
</gene>
<dbReference type="Proteomes" id="UP000601522">
    <property type="component" value="Unassembled WGS sequence"/>
</dbReference>
<accession>A0A926IN73</accession>
<keyword evidence="3" id="KW-1185">Reference proteome</keyword>
<dbReference type="EMBL" id="JACRTK010000001">
    <property type="protein sequence ID" value="MBC8590398.1"/>
    <property type="molecule type" value="Genomic_DNA"/>
</dbReference>
<name>A0A926IN73_9FIRM</name>
<evidence type="ECO:0000259" key="1">
    <source>
        <dbReference type="Pfam" id="PF11823"/>
    </source>
</evidence>
<dbReference type="AlphaFoldDB" id="A0A926IN73"/>
<proteinExistence type="predicted"/>